<sequence>MQRNRRRFFIGTVIVHSSFLFYDKKSSAKACPDNAPERKRNTFTTIRLPYYPNSSASESTDGTAQRKGYSFFQSAHVLCQ</sequence>
<proteinExistence type="predicted"/>
<evidence type="ECO:0000313" key="2">
    <source>
        <dbReference type="Proteomes" id="UP000016496"/>
    </source>
</evidence>
<dbReference type="AlphaFoldDB" id="U2CD58"/>
<dbReference type="HOGENOM" id="CLU_2582444_0_0_10"/>
<dbReference type="Proteomes" id="UP000016496">
    <property type="component" value="Unassembled WGS sequence"/>
</dbReference>
<gene>
    <name evidence="1" type="ORF">HMPREF1981_02777</name>
</gene>
<comment type="caution">
    <text evidence="1">The sequence shown here is derived from an EMBL/GenBank/DDBJ whole genome shotgun (WGS) entry which is preliminary data.</text>
</comment>
<dbReference type="EMBL" id="AWSV01000147">
    <property type="protein sequence ID" value="ERI81953.1"/>
    <property type="molecule type" value="Genomic_DNA"/>
</dbReference>
<dbReference type="PATRIC" id="fig|1321819.3.peg.2564"/>
<evidence type="ECO:0000313" key="1">
    <source>
        <dbReference type="EMBL" id="ERI81953.1"/>
    </source>
</evidence>
<reference evidence="1 2" key="1">
    <citation type="submission" date="2013-08" db="EMBL/GenBank/DDBJ databases">
        <authorList>
            <person name="Weinstock G."/>
            <person name="Sodergren E."/>
            <person name="Wylie T."/>
            <person name="Fulton L."/>
            <person name="Fulton R."/>
            <person name="Fronick C."/>
            <person name="O'Laughlin M."/>
            <person name="Godfrey J."/>
            <person name="Miner T."/>
            <person name="Herter B."/>
            <person name="Appelbaum E."/>
            <person name="Cordes M."/>
            <person name="Lek S."/>
            <person name="Wollam A."/>
            <person name="Pepin K.H."/>
            <person name="Palsikar V.B."/>
            <person name="Mitreva M."/>
            <person name="Wilson R.K."/>
        </authorList>
    </citation>
    <scope>NUCLEOTIDE SEQUENCE [LARGE SCALE GENOMIC DNA]</scope>
    <source>
        <strain evidence="1 2">F0041</strain>
    </source>
</reference>
<organism evidence="1 2">
    <name type="scientific">Bacteroides pyogenes F0041</name>
    <dbReference type="NCBI Taxonomy" id="1321819"/>
    <lineage>
        <taxon>Bacteria</taxon>
        <taxon>Pseudomonadati</taxon>
        <taxon>Bacteroidota</taxon>
        <taxon>Bacteroidia</taxon>
        <taxon>Bacteroidales</taxon>
        <taxon>Bacteroidaceae</taxon>
        <taxon>Bacteroides</taxon>
    </lineage>
</organism>
<protein>
    <submittedName>
        <fullName evidence="1">Uncharacterized protein</fullName>
    </submittedName>
</protein>
<name>U2CD58_9BACE</name>
<accession>U2CD58</accession>